<dbReference type="InterPro" id="IPR039261">
    <property type="entry name" value="FNR_nucleotide-bd"/>
</dbReference>
<evidence type="ECO:0000256" key="3">
    <source>
        <dbReference type="ARBA" id="ARBA00006105"/>
    </source>
</evidence>
<dbReference type="PRINTS" id="PR00406">
    <property type="entry name" value="CYTB5RDTASE"/>
</dbReference>
<organism evidence="19">
    <name type="scientific">Cladonia uncialis subsp. uncialis</name>
    <dbReference type="NCBI Taxonomy" id="180999"/>
    <lineage>
        <taxon>Eukaryota</taxon>
        <taxon>Fungi</taxon>
        <taxon>Dikarya</taxon>
        <taxon>Ascomycota</taxon>
        <taxon>Pezizomycotina</taxon>
        <taxon>Lecanoromycetes</taxon>
        <taxon>OSLEUM clade</taxon>
        <taxon>Lecanoromycetidae</taxon>
        <taxon>Lecanorales</taxon>
        <taxon>Lecanorineae</taxon>
        <taxon>Cladoniaceae</taxon>
        <taxon>Cladonia</taxon>
    </lineage>
</organism>
<feature type="domain" description="FAD-binding FR-type" evidence="18">
    <location>
        <begin position="95"/>
        <end position="200"/>
    </location>
</feature>
<evidence type="ECO:0000256" key="13">
    <source>
        <dbReference type="ARBA" id="ARBA00037464"/>
    </source>
</evidence>
<feature type="binding site" evidence="15">
    <location>
        <position position="176"/>
    </location>
    <ligand>
        <name>FAD</name>
        <dbReference type="ChEBI" id="CHEBI:57692"/>
    </ligand>
</feature>
<gene>
    <name evidence="19" type="primary">B5R2</name>
</gene>
<evidence type="ECO:0000259" key="18">
    <source>
        <dbReference type="PROSITE" id="PS51384"/>
    </source>
</evidence>
<proteinExistence type="inferred from homology"/>
<dbReference type="Gene3D" id="2.40.30.10">
    <property type="entry name" value="Translation factors"/>
    <property type="match status" value="1"/>
</dbReference>
<feature type="binding site" evidence="15">
    <location>
        <position position="150"/>
    </location>
    <ligand>
        <name>FAD</name>
        <dbReference type="ChEBI" id="CHEBI:57692"/>
    </ligand>
</feature>
<dbReference type="Pfam" id="PF00175">
    <property type="entry name" value="NAD_binding_1"/>
    <property type="match status" value="1"/>
</dbReference>
<evidence type="ECO:0000256" key="2">
    <source>
        <dbReference type="ARBA" id="ARBA00004572"/>
    </source>
</evidence>
<evidence type="ECO:0000256" key="16">
    <source>
        <dbReference type="RuleBase" id="RU361226"/>
    </source>
</evidence>
<feature type="binding site" evidence="15">
    <location>
        <position position="149"/>
    </location>
    <ligand>
        <name>FAD</name>
        <dbReference type="ChEBI" id="CHEBI:57692"/>
    </ligand>
</feature>
<name>A0A5C1Z8H9_CLAUC</name>
<dbReference type="GO" id="GO:0005741">
    <property type="term" value="C:mitochondrial outer membrane"/>
    <property type="evidence" value="ECO:0007669"/>
    <property type="project" value="UniProtKB-SubCell"/>
</dbReference>
<evidence type="ECO:0000256" key="6">
    <source>
        <dbReference type="ARBA" id="ARBA00022787"/>
    </source>
</evidence>
<feature type="binding site" evidence="15">
    <location>
        <position position="166"/>
    </location>
    <ligand>
        <name>FAD</name>
        <dbReference type="ChEBI" id="CHEBI:57692"/>
    </ligand>
</feature>
<accession>A0A5C1Z8H9</accession>
<keyword evidence="5" id="KW-0812">Transmembrane</keyword>
<comment type="cofactor">
    <cofactor evidence="1 15 16">
        <name>FAD</name>
        <dbReference type="ChEBI" id="CHEBI:57692"/>
    </cofactor>
</comment>
<dbReference type="PANTHER" id="PTHR19370">
    <property type="entry name" value="NADH-CYTOCHROME B5 REDUCTASE"/>
    <property type="match status" value="1"/>
</dbReference>
<dbReference type="GO" id="GO:0006696">
    <property type="term" value="P:ergosterol biosynthetic process"/>
    <property type="evidence" value="ECO:0007669"/>
    <property type="project" value="TreeGrafter"/>
</dbReference>
<dbReference type="SUPFAM" id="SSF52343">
    <property type="entry name" value="Ferredoxin reductase-like, C-terminal NADP-linked domain"/>
    <property type="match status" value="1"/>
</dbReference>
<feature type="binding site" evidence="15">
    <location>
        <position position="168"/>
    </location>
    <ligand>
        <name>FAD</name>
        <dbReference type="ChEBI" id="CHEBI:57692"/>
    </ligand>
</feature>
<keyword evidence="7 15" id="KW-0274">FAD</keyword>
<dbReference type="CDD" id="cd06183">
    <property type="entry name" value="cyt_b5_reduct_like"/>
    <property type="match status" value="1"/>
</dbReference>
<feature type="region of interest" description="Disordered" evidence="17">
    <location>
        <begin position="62"/>
        <end position="90"/>
    </location>
</feature>
<dbReference type="Pfam" id="PF00970">
    <property type="entry name" value="FAD_binding_6"/>
    <property type="match status" value="1"/>
</dbReference>
<evidence type="ECO:0000256" key="12">
    <source>
        <dbReference type="ARBA" id="ARBA00023136"/>
    </source>
</evidence>
<keyword evidence="4 15" id="KW-0285">Flavoprotein</keyword>
<evidence type="ECO:0000256" key="11">
    <source>
        <dbReference type="ARBA" id="ARBA00023128"/>
    </source>
</evidence>
<evidence type="ECO:0000256" key="10">
    <source>
        <dbReference type="ARBA" id="ARBA00023027"/>
    </source>
</evidence>
<dbReference type="FunFam" id="2.40.30.10:FF:000032">
    <property type="entry name" value="NADH-cytochrome b5 reductase"/>
    <property type="match status" value="1"/>
</dbReference>
<feature type="binding site" evidence="15">
    <location>
        <position position="175"/>
    </location>
    <ligand>
        <name>FAD</name>
        <dbReference type="ChEBI" id="CHEBI:57692"/>
    </ligand>
</feature>
<comment type="subcellular location">
    <subcellularLocation>
        <location evidence="2">Mitochondrion outer membrane</location>
        <topology evidence="2">Single-pass membrane protein</topology>
    </subcellularLocation>
</comment>
<evidence type="ECO:0000256" key="4">
    <source>
        <dbReference type="ARBA" id="ARBA00022630"/>
    </source>
</evidence>
<keyword evidence="12" id="KW-0472">Membrane</keyword>
<comment type="catalytic activity">
    <reaction evidence="14 16">
        <text>2 Fe(III)-[cytochrome b5] + NADH = 2 Fe(II)-[cytochrome b5] + NAD(+) + H(+)</text>
        <dbReference type="Rhea" id="RHEA:46680"/>
        <dbReference type="Rhea" id="RHEA-COMP:10438"/>
        <dbReference type="Rhea" id="RHEA-COMP:10439"/>
        <dbReference type="ChEBI" id="CHEBI:15378"/>
        <dbReference type="ChEBI" id="CHEBI:29033"/>
        <dbReference type="ChEBI" id="CHEBI:29034"/>
        <dbReference type="ChEBI" id="CHEBI:57540"/>
        <dbReference type="ChEBI" id="CHEBI:57945"/>
        <dbReference type="EC" id="1.6.2.2"/>
    </reaction>
</comment>
<comment type="similarity">
    <text evidence="3 16">Belongs to the flavoprotein pyridine nucleotide cytochrome reductase family.</text>
</comment>
<evidence type="ECO:0000256" key="5">
    <source>
        <dbReference type="ARBA" id="ARBA00022692"/>
    </source>
</evidence>
<dbReference type="PRINTS" id="PR00371">
    <property type="entry name" value="FPNCR"/>
</dbReference>
<keyword evidence="8" id="KW-1133">Transmembrane helix</keyword>
<evidence type="ECO:0000256" key="9">
    <source>
        <dbReference type="ARBA" id="ARBA00023002"/>
    </source>
</evidence>
<evidence type="ECO:0000256" key="8">
    <source>
        <dbReference type="ARBA" id="ARBA00022989"/>
    </source>
</evidence>
<dbReference type="InterPro" id="IPR001834">
    <property type="entry name" value="CBR-like"/>
</dbReference>
<dbReference type="InterPro" id="IPR017927">
    <property type="entry name" value="FAD-bd_FR_type"/>
</dbReference>
<evidence type="ECO:0000256" key="7">
    <source>
        <dbReference type="ARBA" id="ARBA00022827"/>
    </source>
</evidence>
<dbReference type="EC" id="1.6.2.2" evidence="16"/>
<reference evidence="19" key="1">
    <citation type="submission" date="2019-02" db="EMBL/GenBank/DDBJ databases">
        <title>Heterologous transcription of Cladonia uncialis polyketide synthase (PKS) genes in Aspergillus oryzae.</title>
        <authorList>
            <person name="Bertrand R.L."/>
            <person name="Abe I."/>
            <person name="Sorensen J.L."/>
        </authorList>
    </citation>
    <scope>NUCLEOTIDE SEQUENCE</scope>
</reference>
<evidence type="ECO:0000256" key="1">
    <source>
        <dbReference type="ARBA" id="ARBA00001974"/>
    </source>
</evidence>
<dbReference type="InterPro" id="IPR017938">
    <property type="entry name" value="Riboflavin_synthase-like_b-brl"/>
</dbReference>
<dbReference type="GO" id="GO:0090524">
    <property type="term" value="F:cytochrome-b5 reductase activity, acting on NADH"/>
    <property type="evidence" value="ECO:0007669"/>
    <property type="project" value="UniProtKB-EC"/>
</dbReference>
<dbReference type="InterPro" id="IPR001433">
    <property type="entry name" value="OxRdtase_FAD/NAD-bd"/>
</dbReference>
<protein>
    <recommendedName>
        <fullName evidence="16">NADH-cytochrome b5 reductase</fullName>
        <ecNumber evidence="16">1.6.2.2</ecNumber>
    </recommendedName>
</protein>
<dbReference type="PANTHER" id="PTHR19370:SF171">
    <property type="entry name" value="NADH-CYTOCHROME B5 REDUCTASE 2"/>
    <property type="match status" value="1"/>
</dbReference>
<sequence>MFARQLFRSAQPLKQSVRRYASPPGPASGGSNTAIYAVLGAAALGGGGYYYYQRTGIGKPEAYAPPSKDERKTVPSSPAPSAPAPQSAAFSGGDQGFIDLKLESVENINHNTKKFRFALPNRDDVSGLQIASALLTKYKGPEMEKPVIRPYTPVSDEDQQGYIDLVVKRYPNGPMSEHLHNMNPGQRLEFKGPIPKYPWEPNKHDHIALIAGGTGITPMYQLARAIFKNPADKTKVTLVFGNITEDDILLKREFEDLENTYPQRFRAFYLLDKPPEGWTQGKGFITKDLLKTVLPEAKEENVKIFVCGPPGLYKAVSGAKKSPSDQGELMGYLKELGYEKEQVYKF</sequence>
<dbReference type="InterPro" id="IPR008333">
    <property type="entry name" value="Cbr1-like_FAD-bd_dom"/>
</dbReference>
<keyword evidence="9 16" id="KW-0560">Oxidoreductase</keyword>
<evidence type="ECO:0000256" key="15">
    <source>
        <dbReference type="PIRSR" id="PIRSR601834-1"/>
    </source>
</evidence>
<keyword evidence="10 16" id="KW-0520">NAD</keyword>
<comment type="function">
    <text evidence="13">May mediate the reduction of outer membrane cytochrome b5.</text>
</comment>
<dbReference type="InterPro" id="IPR001709">
    <property type="entry name" value="Flavoprot_Pyr_Nucl_cyt_Rdtase"/>
</dbReference>
<keyword evidence="6" id="KW-1000">Mitochondrion outer membrane</keyword>
<keyword evidence="11" id="KW-0496">Mitochondrion</keyword>
<dbReference type="Gene3D" id="3.40.50.80">
    <property type="entry name" value="Nucleotide-binding domain of ferredoxin-NADP reductase (FNR) module"/>
    <property type="match status" value="1"/>
</dbReference>
<feature type="binding site" evidence="15">
    <location>
        <position position="217"/>
    </location>
    <ligand>
        <name>FAD</name>
        <dbReference type="ChEBI" id="CHEBI:57692"/>
    </ligand>
</feature>
<dbReference type="SUPFAM" id="SSF63380">
    <property type="entry name" value="Riboflavin synthase domain-like"/>
    <property type="match status" value="1"/>
</dbReference>
<dbReference type="AlphaFoldDB" id="A0A5C1Z8H9"/>
<dbReference type="PROSITE" id="PS51384">
    <property type="entry name" value="FAD_FR"/>
    <property type="match status" value="1"/>
</dbReference>
<evidence type="ECO:0000256" key="14">
    <source>
        <dbReference type="ARBA" id="ARBA00047682"/>
    </source>
</evidence>
<dbReference type="EMBL" id="MK481051">
    <property type="protein sequence ID" value="QEO24569.1"/>
    <property type="molecule type" value="Genomic_DNA"/>
</dbReference>
<evidence type="ECO:0000313" key="19">
    <source>
        <dbReference type="EMBL" id="QEO24569.1"/>
    </source>
</evidence>
<evidence type="ECO:0000256" key="17">
    <source>
        <dbReference type="SAM" id="MobiDB-lite"/>
    </source>
</evidence>
<dbReference type="FunFam" id="3.40.50.80:FF:000009">
    <property type="entry name" value="NADH-cytochrome b5 reductase"/>
    <property type="match status" value="1"/>
</dbReference>
<feature type="binding site" evidence="15">
    <location>
        <position position="151"/>
    </location>
    <ligand>
        <name>FAD</name>
        <dbReference type="ChEBI" id="CHEBI:57692"/>
    </ligand>
</feature>